<evidence type="ECO:0000313" key="4">
    <source>
        <dbReference type="EMBL" id="SDY62565.1"/>
    </source>
</evidence>
<keyword evidence="5" id="KW-1185">Reference proteome</keyword>
<evidence type="ECO:0000259" key="2">
    <source>
        <dbReference type="Pfam" id="PF00905"/>
    </source>
</evidence>
<dbReference type="RefSeq" id="WP_091726741.1">
    <property type="nucleotide sequence ID" value="NZ_FNQE01000003.1"/>
</dbReference>
<evidence type="ECO:0000256" key="1">
    <source>
        <dbReference type="SAM" id="Phobius"/>
    </source>
</evidence>
<reference evidence="4 5" key="1">
    <citation type="submission" date="2016-10" db="EMBL/GenBank/DDBJ databases">
        <authorList>
            <person name="de Groot N.N."/>
        </authorList>
    </citation>
    <scope>NUCLEOTIDE SEQUENCE [LARGE SCALE GENOMIC DNA]</scope>
    <source>
        <strain evidence="4 5">DSM 21650</strain>
    </source>
</reference>
<dbReference type="SUPFAM" id="SSF56519">
    <property type="entry name" value="Penicillin binding protein dimerisation domain"/>
    <property type="match status" value="1"/>
</dbReference>
<keyword evidence="1" id="KW-0812">Transmembrane</keyword>
<dbReference type="GO" id="GO:0071972">
    <property type="term" value="F:peptidoglycan L,D-transpeptidase activity"/>
    <property type="evidence" value="ECO:0007669"/>
    <property type="project" value="TreeGrafter"/>
</dbReference>
<dbReference type="AlphaFoldDB" id="A0A1H3LFB8"/>
<name>A0A1H3LFB8_9FIRM</name>
<dbReference type="Gene3D" id="3.40.710.10">
    <property type="entry name" value="DD-peptidase/beta-lactamase superfamily"/>
    <property type="match status" value="1"/>
</dbReference>
<keyword evidence="4" id="KW-0808">Transferase</keyword>
<dbReference type="Pfam" id="PF00905">
    <property type="entry name" value="Transpeptidase"/>
    <property type="match status" value="1"/>
</dbReference>
<dbReference type="GO" id="GO:0071555">
    <property type="term" value="P:cell wall organization"/>
    <property type="evidence" value="ECO:0007669"/>
    <property type="project" value="TreeGrafter"/>
</dbReference>
<dbReference type="PANTHER" id="PTHR30627:SF24">
    <property type="entry name" value="PENICILLIN-BINDING PROTEIN 4B"/>
    <property type="match status" value="1"/>
</dbReference>
<evidence type="ECO:0000259" key="3">
    <source>
        <dbReference type="Pfam" id="PF21922"/>
    </source>
</evidence>
<dbReference type="Pfam" id="PF21922">
    <property type="entry name" value="PBP_dimer_2"/>
    <property type="match status" value="1"/>
</dbReference>
<dbReference type="Gene3D" id="3.90.1310.10">
    <property type="entry name" value="Penicillin-binding protein 2a (Domain 2)"/>
    <property type="match status" value="1"/>
</dbReference>
<dbReference type="InterPro" id="IPR050515">
    <property type="entry name" value="Beta-lactam/transpept"/>
</dbReference>
<dbReference type="EMBL" id="FNQE01000003">
    <property type="protein sequence ID" value="SDY62565.1"/>
    <property type="molecule type" value="Genomic_DNA"/>
</dbReference>
<dbReference type="Proteomes" id="UP000198625">
    <property type="component" value="Unassembled WGS sequence"/>
</dbReference>
<dbReference type="InterPro" id="IPR012338">
    <property type="entry name" value="Beta-lactam/transpept-like"/>
</dbReference>
<protein>
    <submittedName>
        <fullName evidence="4">Peptidoglycan glycosyltransferase</fullName>
    </submittedName>
</protein>
<gene>
    <name evidence="4" type="ORF">SAMN05660462_00497</name>
</gene>
<dbReference type="InterPro" id="IPR054120">
    <property type="entry name" value="PBPA_dimer"/>
</dbReference>
<feature type="transmembrane region" description="Helical" evidence="1">
    <location>
        <begin position="12"/>
        <end position="31"/>
    </location>
</feature>
<keyword evidence="1" id="KW-1133">Transmembrane helix</keyword>
<sequence>MNTEVKRIIRLLIVLCTMFISLILYISYFQIFTADKIVGNSYNKRQWINEENILRGNIADRKGVVLVSSEKRDGTQARAYKYSEIYSHIIGYSYKEYGKSGIESVYNKELLGLKDMNPIEELKNILTDGEALGNNLILTVDHDIQSYAYKLLNGKKGAIVLMNPKNGEIYAMVSSPSFNPSNLKEKWEDIVSSEDSPLLNRATMGVYTPGSIFKIIVAAAALERDKISETYNCEGSINIDGYILKDYQGSAHGEINLGEALAQSCNVAFSQIGLELGEDKLRKTSEKFMLNSNIPFDLRTAKSIFPEKISNKPELGASAIGQGKLLVTPLNMVMVASAIANNGDIVKPILVKEIVNNEGKVLKSSKTEILSKATSVEVSQGLKEMMIQTVEKGTGKKARIKNIKVAGKTGTAQNETGKEHAWFVGFAPADEPLVSVVVIIENSGKTGGTEAAPIAGDLMKKAIQVLNKK</sequence>
<dbReference type="SUPFAM" id="SSF56601">
    <property type="entry name" value="beta-lactamase/transpeptidase-like"/>
    <property type="match status" value="1"/>
</dbReference>
<keyword evidence="1" id="KW-0472">Membrane</keyword>
<dbReference type="GO" id="GO:0005886">
    <property type="term" value="C:plasma membrane"/>
    <property type="evidence" value="ECO:0007669"/>
    <property type="project" value="TreeGrafter"/>
</dbReference>
<feature type="domain" description="Penicillin binding protein A dimerisation" evidence="3">
    <location>
        <begin position="55"/>
        <end position="135"/>
    </location>
</feature>
<evidence type="ECO:0000313" key="5">
    <source>
        <dbReference type="Proteomes" id="UP000198625"/>
    </source>
</evidence>
<dbReference type="InterPro" id="IPR001460">
    <property type="entry name" value="PCN-bd_Tpept"/>
</dbReference>
<dbReference type="OrthoDB" id="9766847at2"/>
<dbReference type="GO" id="GO:0008658">
    <property type="term" value="F:penicillin binding"/>
    <property type="evidence" value="ECO:0007669"/>
    <property type="project" value="InterPro"/>
</dbReference>
<accession>A0A1H3LFB8</accession>
<dbReference type="GO" id="GO:0016740">
    <property type="term" value="F:transferase activity"/>
    <property type="evidence" value="ECO:0007669"/>
    <property type="project" value="UniProtKB-KW"/>
</dbReference>
<proteinExistence type="predicted"/>
<organism evidence="4 5">
    <name type="scientific">Proteiniborus ethanoligenes</name>
    <dbReference type="NCBI Taxonomy" id="415015"/>
    <lineage>
        <taxon>Bacteria</taxon>
        <taxon>Bacillati</taxon>
        <taxon>Bacillota</taxon>
        <taxon>Clostridia</taxon>
        <taxon>Eubacteriales</taxon>
        <taxon>Proteiniborus</taxon>
    </lineage>
</organism>
<dbReference type="InterPro" id="IPR036138">
    <property type="entry name" value="PBP_dimer_sf"/>
</dbReference>
<feature type="domain" description="Penicillin-binding protein transpeptidase" evidence="2">
    <location>
        <begin position="157"/>
        <end position="460"/>
    </location>
</feature>
<dbReference type="PANTHER" id="PTHR30627">
    <property type="entry name" value="PEPTIDOGLYCAN D,D-TRANSPEPTIDASE"/>
    <property type="match status" value="1"/>
</dbReference>
<dbReference type="STRING" id="415015.SAMN05660462_00497"/>